<evidence type="ECO:0000313" key="2">
    <source>
        <dbReference type="EMBL" id="BDZ57912.1"/>
    </source>
</evidence>
<evidence type="ECO:0000313" key="3">
    <source>
        <dbReference type="Proteomes" id="UP001321421"/>
    </source>
</evidence>
<accession>A0ABN6YKC9</accession>
<proteinExistence type="predicted"/>
<keyword evidence="3" id="KW-1185">Reference proteome</keyword>
<reference evidence="3" key="1">
    <citation type="journal article" date="2019" name="Int. J. Syst. Evol. Microbiol.">
        <title>The Global Catalogue of Microorganisms (GCM) 10K type strain sequencing project: providing services to taxonomists for standard genome sequencing and annotation.</title>
        <authorList>
            <consortium name="The Broad Institute Genomics Platform"/>
            <consortium name="The Broad Institute Genome Sequencing Center for Infectious Disease"/>
            <person name="Wu L."/>
            <person name="Ma J."/>
        </authorList>
    </citation>
    <scope>NUCLEOTIDE SEQUENCE [LARGE SCALE GENOMIC DNA]</scope>
    <source>
        <strain evidence="3">NBRC 110608</strain>
    </source>
</reference>
<feature type="region of interest" description="Disordered" evidence="1">
    <location>
        <begin position="1"/>
        <end position="27"/>
    </location>
</feature>
<feature type="compositionally biased region" description="Low complexity" evidence="1">
    <location>
        <begin position="9"/>
        <end position="27"/>
    </location>
</feature>
<name>A0ABN6YKC9_9MICO</name>
<evidence type="ECO:0000256" key="1">
    <source>
        <dbReference type="SAM" id="MobiDB-lite"/>
    </source>
</evidence>
<dbReference type="Proteomes" id="UP001321421">
    <property type="component" value="Chromosome"/>
</dbReference>
<dbReference type="EMBL" id="AP027735">
    <property type="protein sequence ID" value="BDZ57912.1"/>
    <property type="molecule type" value="Genomic_DNA"/>
</dbReference>
<organism evidence="2 3">
    <name type="scientific">Barrientosiimonas endolithica</name>
    <dbReference type="NCBI Taxonomy" id="1535208"/>
    <lineage>
        <taxon>Bacteria</taxon>
        <taxon>Bacillati</taxon>
        <taxon>Actinomycetota</taxon>
        <taxon>Actinomycetes</taxon>
        <taxon>Micrococcales</taxon>
        <taxon>Dermacoccaceae</taxon>
        <taxon>Barrientosiimonas</taxon>
    </lineage>
</organism>
<protein>
    <submittedName>
        <fullName evidence="2">Uncharacterized protein</fullName>
    </submittedName>
</protein>
<gene>
    <name evidence="2" type="ORF">GCM10025872_15690</name>
</gene>
<sequence length="102" mass="10105">MVTSQEAFSRVVPSSRGNSGSSGTTRVCCSDTTVPQMLSTAMTSGDDGRLVSGAVSVGAVSVVAGVGGDGWLRVTKRGSSGSYGCIATLSIAPDRAPTTFAG</sequence>